<evidence type="ECO:0000313" key="2">
    <source>
        <dbReference type="EMBL" id="GAA4023873.1"/>
    </source>
</evidence>
<evidence type="ECO:0000256" key="1">
    <source>
        <dbReference type="SAM" id="MobiDB-lite"/>
    </source>
</evidence>
<dbReference type="EMBL" id="BAAAZX010000035">
    <property type="protein sequence ID" value="GAA4023873.1"/>
    <property type="molecule type" value="Genomic_DNA"/>
</dbReference>
<proteinExistence type="predicted"/>
<dbReference type="Proteomes" id="UP001500456">
    <property type="component" value="Unassembled WGS sequence"/>
</dbReference>
<evidence type="ECO:0000313" key="3">
    <source>
        <dbReference type="Proteomes" id="UP001500456"/>
    </source>
</evidence>
<name>A0ABP7TCH3_9ACTN</name>
<keyword evidence="3" id="KW-1185">Reference proteome</keyword>
<gene>
    <name evidence="2" type="ORF">GCM10022232_81400</name>
</gene>
<feature type="compositionally biased region" description="Basic and acidic residues" evidence="1">
    <location>
        <begin position="87"/>
        <end position="101"/>
    </location>
</feature>
<protein>
    <submittedName>
        <fullName evidence="2">Uncharacterized protein</fullName>
    </submittedName>
</protein>
<sequence length="101" mass="10901">MCRACWTVGRAGAISDWSMENTPAPVARTAKVRRVDLRGMKSLSEHRVRPKPLTAVVGADPVRPAGGHGDAGGRGERSRRGCMGRKTRADARVHGERTSHC</sequence>
<organism evidence="2 3">
    <name type="scientific">Streptomyces plumbiresistens</name>
    <dbReference type="NCBI Taxonomy" id="511811"/>
    <lineage>
        <taxon>Bacteria</taxon>
        <taxon>Bacillati</taxon>
        <taxon>Actinomycetota</taxon>
        <taxon>Actinomycetes</taxon>
        <taxon>Kitasatosporales</taxon>
        <taxon>Streptomycetaceae</taxon>
        <taxon>Streptomyces</taxon>
    </lineage>
</organism>
<feature type="region of interest" description="Disordered" evidence="1">
    <location>
        <begin position="41"/>
        <end position="101"/>
    </location>
</feature>
<reference evidence="3" key="1">
    <citation type="journal article" date="2019" name="Int. J. Syst. Evol. Microbiol.">
        <title>The Global Catalogue of Microorganisms (GCM) 10K type strain sequencing project: providing services to taxonomists for standard genome sequencing and annotation.</title>
        <authorList>
            <consortium name="The Broad Institute Genomics Platform"/>
            <consortium name="The Broad Institute Genome Sequencing Center for Infectious Disease"/>
            <person name="Wu L."/>
            <person name="Ma J."/>
        </authorList>
    </citation>
    <scope>NUCLEOTIDE SEQUENCE [LARGE SCALE GENOMIC DNA]</scope>
    <source>
        <strain evidence="3">JCM 16924</strain>
    </source>
</reference>
<comment type="caution">
    <text evidence="2">The sequence shown here is derived from an EMBL/GenBank/DDBJ whole genome shotgun (WGS) entry which is preliminary data.</text>
</comment>
<accession>A0ABP7TCH3</accession>